<dbReference type="GO" id="GO:0000981">
    <property type="term" value="F:DNA-binding transcription factor activity, RNA polymerase II-specific"/>
    <property type="evidence" value="ECO:0007669"/>
    <property type="project" value="InterPro"/>
</dbReference>
<dbReference type="InterPro" id="IPR001138">
    <property type="entry name" value="Zn2Cys6_DnaBD"/>
</dbReference>
<sequence>MVYRGKPSNACERCRTRRLKCDQGSPACTQCMRARVDCPGYRDLLDLGFRDQSQEVIRKSQRITRKQQRTVPIVARAAEDTTEDTAEDMIEDPVACTAASPFETGGLSPRRGPAYPVQELAKGYLFSHYMSGGPRGGHMSYLIPLINDPRNSAVNAALNAVGLAALSNIRLAPQMMLKARREYTIALSQTNHALKDSIMSKRDDILAAVVLLGMFEVMTCTDDSFIDRWMKHMEGAAKLIEFRGPEQLTRQEGLDMFTQLRAQIVSRDRKLTTRPWENIVLKLAQSVSKIYREQYSSPMLAQLTESAKLHRNPEDQIQDNLGLLVIRLSNFCASLKNKTITEPSEILRTALTIDAELMALFISVPQSWNYQTVKVPILDGEHITQAVWGDNYHVYSNLAASSMWNNYRSARILVHELIIDTVKDMNALGYDDNGHQQRSSLANQSRQIAQQLVEDICASVPFHFGADIEDDQMFESSSPAVGDISDLTSWDFLTGSFPIAPSPWSPMAQHNSGPSSSSADSIYHSFTAPFTDPTASSGSGAMWESPSSPFEVTGAGGVTLVWPLLIAANSGLASDDLRKWITGCFDKIGHSMGINQALAMAQLLRKGMHSRAWLTPENGSPSFNT</sequence>
<evidence type="ECO:0000256" key="2">
    <source>
        <dbReference type="ARBA" id="ARBA00023125"/>
    </source>
</evidence>
<keyword evidence="1" id="KW-0805">Transcription regulation</keyword>
<evidence type="ECO:0000256" key="1">
    <source>
        <dbReference type="ARBA" id="ARBA00023015"/>
    </source>
</evidence>
<dbReference type="SUPFAM" id="SSF57701">
    <property type="entry name" value="Zn2/Cys6 DNA-binding domain"/>
    <property type="match status" value="1"/>
</dbReference>
<dbReference type="Pfam" id="PF11951">
    <property type="entry name" value="Fungal_trans_2"/>
    <property type="match status" value="1"/>
</dbReference>
<dbReference type="InterPro" id="IPR053175">
    <property type="entry name" value="DHMBA_Reg_Transcription_Factor"/>
</dbReference>
<dbReference type="InterPro" id="IPR036864">
    <property type="entry name" value="Zn2-C6_fun-type_DNA-bd_sf"/>
</dbReference>
<keyword evidence="4" id="KW-0539">Nucleus</keyword>
<comment type="caution">
    <text evidence="5">The sequence shown here is derived from an EMBL/GenBank/DDBJ whole genome shotgun (WGS) entry which is preliminary data.</text>
</comment>
<dbReference type="AlphaFoldDB" id="A0A9W9H6K6"/>
<dbReference type="EMBL" id="JAPZBO010000005">
    <property type="protein sequence ID" value="KAJ5315012.1"/>
    <property type="molecule type" value="Genomic_DNA"/>
</dbReference>
<reference evidence="5" key="1">
    <citation type="submission" date="2022-12" db="EMBL/GenBank/DDBJ databases">
        <authorList>
            <person name="Petersen C."/>
        </authorList>
    </citation>
    <scope>NUCLEOTIDE SEQUENCE</scope>
    <source>
        <strain evidence="5">IBT 21472</strain>
    </source>
</reference>
<keyword evidence="2" id="KW-0238">DNA-binding</keyword>
<dbReference type="Gene3D" id="4.10.240.10">
    <property type="entry name" value="Zn(2)-C6 fungal-type DNA-binding domain"/>
    <property type="match status" value="1"/>
</dbReference>
<dbReference type="InterPro" id="IPR021858">
    <property type="entry name" value="Fun_TF"/>
</dbReference>
<keyword evidence="3" id="KW-0804">Transcription</keyword>
<evidence type="ECO:0000313" key="6">
    <source>
        <dbReference type="Proteomes" id="UP001147746"/>
    </source>
</evidence>
<reference evidence="5" key="2">
    <citation type="journal article" date="2023" name="IMA Fungus">
        <title>Comparative genomic study of the Penicillium genus elucidates a diverse pangenome and 15 lateral gene transfer events.</title>
        <authorList>
            <person name="Petersen C."/>
            <person name="Sorensen T."/>
            <person name="Nielsen M.R."/>
            <person name="Sondergaard T.E."/>
            <person name="Sorensen J.L."/>
            <person name="Fitzpatrick D.A."/>
            <person name="Frisvad J.C."/>
            <person name="Nielsen K.L."/>
        </authorList>
    </citation>
    <scope>NUCLEOTIDE SEQUENCE</scope>
    <source>
        <strain evidence="5">IBT 21472</strain>
    </source>
</reference>
<evidence type="ECO:0000256" key="4">
    <source>
        <dbReference type="ARBA" id="ARBA00023242"/>
    </source>
</evidence>
<dbReference type="GO" id="GO:0008270">
    <property type="term" value="F:zinc ion binding"/>
    <property type="evidence" value="ECO:0007669"/>
    <property type="project" value="InterPro"/>
</dbReference>
<name>A0A9W9H6K6_9EURO</name>
<proteinExistence type="predicted"/>
<dbReference type="GO" id="GO:0003677">
    <property type="term" value="F:DNA binding"/>
    <property type="evidence" value="ECO:0007669"/>
    <property type="project" value="UniProtKB-KW"/>
</dbReference>
<organism evidence="5 6">
    <name type="scientific">Penicillium atrosanguineum</name>
    <dbReference type="NCBI Taxonomy" id="1132637"/>
    <lineage>
        <taxon>Eukaryota</taxon>
        <taxon>Fungi</taxon>
        <taxon>Dikarya</taxon>
        <taxon>Ascomycota</taxon>
        <taxon>Pezizomycotina</taxon>
        <taxon>Eurotiomycetes</taxon>
        <taxon>Eurotiomycetidae</taxon>
        <taxon>Eurotiales</taxon>
        <taxon>Aspergillaceae</taxon>
        <taxon>Penicillium</taxon>
    </lineage>
</organism>
<keyword evidence="6" id="KW-1185">Reference proteome</keyword>
<dbReference type="PANTHER" id="PTHR38791">
    <property type="entry name" value="ZN(II)2CYS6 TRANSCRIPTION FACTOR (EUROFUNG)-RELATED-RELATED"/>
    <property type="match status" value="1"/>
</dbReference>
<evidence type="ECO:0000313" key="5">
    <source>
        <dbReference type="EMBL" id="KAJ5315012.1"/>
    </source>
</evidence>
<dbReference type="PROSITE" id="PS50048">
    <property type="entry name" value="ZN2_CY6_FUNGAL_2"/>
    <property type="match status" value="1"/>
</dbReference>
<accession>A0A9W9H6K6</accession>
<dbReference type="SMART" id="SM00066">
    <property type="entry name" value="GAL4"/>
    <property type="match status" value="1"/>
</dbReference>
<dbReference type="Proteomes" id="UP001147746">
    <property type="component" value="Unassembled WGS sequence"/>
</dbReference>
<evidence type="ECO:0000256" key="3">
    <source>
        <dbReference type="ARBA" id="ARBA00023163"/>
    </source>
</evidence>
<dbReference type="PROSITE" id="PS00463">
    <property type="entry name" value="ZN2_CY6_FUNGAL_1"/>
    <property type="match status" value="1"/>
</dbReference>
<dbReference type="CDD" id="cd00067">
    <property type="entry name" value="GAL4"/>
    <property type="match status" value="1"/>
</dbReference>
<dbReference type="PANTHER" id="PTHR38791:SF5">
    <property type="entry name" value="TRANSCRIPTION FACTOR DBAG-RELATED"/>
    <property type="match status" value="1"/>
</dbReference>
<gene>
    <name evidence="5" type="ORF">N7476_005319</name>
</gene>
<protein>
    <submittedName>
        <fullName evidence="5">Uncharacterized protein</fullName>
    </submittedName>
</protein>
<dbReference type="Pfam" id="PF00172">
    <property type="entry name" value="Zn_clus"/>
    <property type="match status" value="1"/>
</dbReference>